<accession>A0ABR1B4D0</accession>
<evidence type="ECO:0000313" key="1">
    <source>
        <dbReference type="EMBL" id="KAK6634198.1"/>
    </source>
</evidence>
<name>A0ABR1B4D0_POLSC</name>
<organism evidence="1 2">
    <name type="scientific">Polyplax serrata</name>
    <name type="common">Common mouse louse</name>
    <dbReference type="NCBI Taxonomy" id="468196"/>
    <lineage>
        <taxon>Eukaryota</taxon>
        <taxon>Metazoa</taxon>
        <taxon>Ecdysozoa</taxon>
        <taxon>Arthropoda</taxon>
        <taxon>Hexapoda</taxon>
        <taxon>Insecta</taxon>
        <taxon>Pterygota</taxon>
        <taxon>Neoptera</taxon>
        <taxon>Paraneoptera</taxon>
        <taxon>Psocodea</taxon>
        <taxon>Troctomorpha</taxon>
        <taxon>Phthiraptera</taxon>
        <taxon>Anoplura</taxon>
        <taxon>Polyplacidae</taxon>
        <taxon>Polyplax</taxon>
    </lineage>
</organism>
<sequence length="67" mass="7665">MLRSMRRAVTRDAGDADVVKKVRESEKVAKRRDGTELMRRCVYRIDSGEKQLNNVEKVAKAKCPDAE</sequence>
<dbReference type="EMBL" id="JAWJWF010000004">
    <property type="protein sequence ID" value="KAK6634198.1"/>
    <property type="molecule type" value="Genomic_DNA"/>
</dbReference>
<reference evidence="1 2" key="1">
    <citation type="submission" date="2023-09" db="EMBL/GenBank/DDBJ databases">
        <title>Genomes of two closely related lineages of the louse Polyplax serrata with different host specificities.</title>
        <authorList>
            <person name="Martinu J."/>
            <person name="Tarabai H."/>
            <person name="Stefka J."/>
            <person name="Hypsa V."/>
        </authorList>
    </citation>
    <scope>NUCLEOTIDE SEQUENCE [LARGE SCALE GENOMIC DNA]</scope>
    <source>
        <strain evidence="1">98ZLc_SE</strain>
    </source>
</reference>
<comment type="caution">
    <text evidence="1">The sequence shown here is derived from an EMBL/GenBank/DDBJ whole genome shotgun (WGS) entry which is preliminary data.</text>
</comment>
<proteinExistence type="predicted"/>
<evidence type="ECO:0000313" key="2">
    <source>
        <dbReference type="Proteomes" id="UP001359485"/>
    </source>
</evidence>
<keyword evidence="2" id="KW-1185">Reference proteome</keyword>
<dbReference type="Proteomes" id="UP001359485">
    <property type="component" value="Unassembled WGS sequence"/>
</dbReference>
<gene>
    <name evidence="1" type="ORF">RUM44_004806</name>
</gene>
<protein>
    <submittedName>
        <fullName evidence="1">Uncharacterized protein</fullName>
    </submittedName>
</protein>